<evidence type="ECO:0000256" key="8">
    <source>
        <dbReference type="ARBA" id="ARBA00022695"/>
    </source>
</evidence>
<dbReference type="AlphaFoldDB" id="A0A4S8MYT6"/>
<dbReference type="GO" id="GO:0000049">
    <property type="term" value="F:tRNA binding"/>
    <property type="evidence" value="ECO:0007669"/>
    <property type="project" value="TreeGrafter"/>
</dbReference>
<dbReference type="PANTHER" id="PTHR17490:SF16">
    <property type="entry name" value="THREONYLCARBAMOYL-AMP SYNTHASE"/>
    <property type="match status" value="1"/>
</dbReference>
<dbReference type="Pfam" id="PF01300">
    <property type="entry name" value="Sua5_yciO_yrdC"/>
    <property type="match status" value="1"/>
</dbReference>
<organism evidence="15 16">
    <name type="scientific">Dendrothele bispora (strain CBS 962.96)</name>
    <dbReference type="NCBI Taxonomy" id="1314807"/>
    <lineage>
        <taxon>Eukaryota</taxon>
        <taxon>Fungi</taxon>
        <taxon>Dikarya</taxon>
        <taxon>Basidiomycota</taxon>
        <taxon>Agaricomycotina</taxon>
        <taxon>Agaricomycetes</taxon>
        <taxon>Agaricomycetidae</taxon>
        <taxon>Agaricales</taxon>
        <taxon>Agaricales incertae sedis</taxon>
        <taxon>Dendrothele</taxon>
    </lineage>
</organism>
<comment type="catalytic activity">
    <reaction evidence="12">
        <text>L-threonine + hydrogencarbonate + ATP = L-threonylcarbamoyladenylate + diphosphate + H2O</text>
        <dbReference type="Rhea" id="RHEA:36407"/>
        <dbReference type="ChEBI" id="CHEBI:15377"/>
        <dbReference type="ChEBI" id="CHEBI:17544"/>
        <dbReference type="ChEBI" id="CHEBI:30616"/>
        <dbReference type="ChEBI" id="CHEBI:33019"/>
        <dbReference type="ChEBI" id="CHEBI:57926"/>
        <dbReference type="ChEBI" id="CHEBI:73682"/>
        <dbReference type="EC" id="2.7.7.87"/>
    </reaction>
</comment>
<dbReference type="InterPro" id="IPR017945">
    <property type="entry name" value="DHBP_synth_RibB-like_a/b_dom"/>
</dbReference>
<name>A0A4S8MYT6_DENBC</name>
<dbReference type="GO" id="GO:0003725">
    <property type="term" value="F:double-stranded RNA binding"/>
    <property type="evidence" value="ECO:0007669"/>
    <property type="project" value="InterPro"/>
</dbReference>
<dbReference type="PANTHER" id="PTHR17490">
    <property type="entry name" value="SUA5"/>
    <property type="match status" value="1"/>
</dbReference>
<dbReference type="InterPro" id="IPR005145">
    <property type="entry name" value="Sua5_C"/>
</dbReference>
<keyword evidence="7" id="KW-0819">tRNA processing</keyword>
<evidence type="ECO:0000259" key="14">
    <source>
        <dbReference type="PROSITE" id="PS51163"/>
    </source>
</evidence>
<evidence type="ECO:0000256" key="10">
    <source>
        <dbReference type="ARBA" id="ARBA00022840"/>
    </source>
</evidence>
<evidence type="ECO:0000256" key="11">
    <source>
        <dbReference type="ARBA" id="ARBA00029774"/>
    </source>
</evidence>
<comment type="similarity">
    <text evidence="2">Belongs to the SUA5 family.</text>
</comment>
<dbReference type="OrthoDB" id="412787at2759"/>
<dbReference type="Proteomes" id="UP000297245">
    <property type="component" value="Unassembled WGS sequence"/>
</dbReference>
<evidence type="ECO:0000256" key="4">
    <source>
        <dbReference type="ARBA" id="ARBA00015492"/>
    </source>
</evidence>
<comment type="subcellular location">
    <subcellularLocation>
        <location evidence="1">Cytoplasm</location>
    </subcellularLocation>
</comment>
<dbReference type="Gene3D" id="3.90.870.10">
    <property type="entry name" value="DHBP synthase"/>
    <property type="match status" value="1"/>
</dbReference>
<dbReference type="GO" id="GO:0006450">
    <property type="term" value="P:regulation of translational fidelity"/>
    <property type="evidence" value="ECO:0007669"/>
    <property type="project" value="TreeGrafter"/>
</dbReference>
<evidence type="ECO:0000256" key="3">
    <source>
        <dbReference type="ARBA" id="ARBA00012584"/>
    </source>
</evidence>
<comment type="function">
    <text evidence="13">Required for the formation of a threonylcarbamoyl group on adenosine at position 37 (t(6)A37) in tRNAs that read codons beginning with adenine. Likely catalyzes the conversion of L-threonine, HCO(3)(-)/CO(2) and ATP to give threonylcarbamoyl-AMP (TC-AMP) as the acyladenylate intermediate, with the release of diphosphate. Required for normal translation, by ensuring translation fidelity at the level of codon recognition, appropriate translation initiation selection and maintenance of reading frame. Also involved in telomere replication. Binds to single-stranded telomeric (ssTG) DNA and positively regulates telomere length.</text>
</comment>
<evidence type="ECO:0000256" key="2">
    <source>
        <dbReference type="ARBA" id="ARBA00007663"/>
    </source>
</evidence>
<evidence type="ECO:0000256" key="1">
    <source>
        <dbReference type="ARBA" id="ARBA00004496"/>
    </source>
</evidence>
<dbReference type="PROSITE" id="PS51163">
    <property type="entry name" value="YRDC"/>
    <property type="match status" value="1"/>
</dbReference>
<evidence type="ECO:0000313" key="15">
    <source>
        <dbReference type="EMBL" id="THV08620.1"/>
    </source>
</evidence>
<dbReference type="GO" id="GO:0061710">
    <property type="term" value="F:L-threonylcarbamoyladenylate synthase"/>
    <property type="evidence" value="ECO:0007669"/>
    <property type="project" value="UniProtKB-EC"/>
</dbReference>
<dbReference type="InterPro" id="IPR006070">
    <property type="entry name" value="Sua5-like_dom"/>
</dbReference>
<sequence length="476" mass="51683">MLSQHARVYRAALRELKKASLPPHKINPALSTNFRALAEKSRQSNTILEDFRSAVAFMGSQREHKTLLERYNPLIDLTAEERIEATARRVGLNMPKTPGITSSDTRRALDIAAQHLGQRQPVGFPTETVYGLGALALDEAAASQIFSVKGRPADNPLIVHVSSHEMLRSLLPDSFDIPKPYQTLMRRFWPGPLTLLFPSDSNLVPSIITAGQNTVAVRMPSHPVARALIALTNKPIAAPSANSSGKPSPTTAQHVYRDLGNKISTILDGGACGVGLESTVIDGLSDENCIRVLRPGGVTVEDIEKVLEEEAVDGQSIPRVLVHQRDFRDSALEAAPSTPGMKYQHYSPSVPVVLLMTLSSPPEGISPLNGTSFLSSLRNSAANATSTIKVGLLFLSDSKLGKLPLPDDPRVHWHRYNLGPVGDPSVTARRLFDGLLTLEAQGVDLMLIEEVREKSEGLAIMNRVKKAAGKVQWISI</sequence>
<dbReference type="GO" id="GO:0005524">
    <property type="term" value="F:ATP binding"/>
    <property type="evidence" value="ECO:0007669"/>
    <property type="project" value="UniProtKB-KW"/>
</dbReference>
<keyword evidence="9" id="KW-0547">Nucleotide-binding</keyword>
<dbReference type="NCBIfam" id="TIGR00057">
    <property type="entry name" value="L-threonylcarbamoyladenylate synthase"/>
    <property type="match status" value="1"/>
</dbReference>
<dbReference type="SUPFAM" id="SSF55821">
    <property type="entry name" value="YrdC/RibB"/>
    <property type="match status" value="1"/>
</dbReference>
<keyword evidence="6" id="KW-0808">Transferase</keyword>
<dbReference type="GO" id="GO:0002949">
    <property type="term" value="P:tRNA threonylcarbamoyladenosine modification"/>
    <property type="evidence" value="ECO:0007669"/>
    <property type="project" value="UniProtKB-ARBA"/>
</dbReference>
<accession>A0A4S8MYT6</accession>
<reference evidence="15 16" key="1">
    <citation type="journal article" date="2019" name="Nat. Ecol. Evol.">
        <title>Megaphylogeny resolves global patterns of mushroom evolution.</title>
        <authorList>
            <person name="Varga T."/>
            <person name="Krizsan K."/>
            <person name="Foldi C."/>
            <person name="Dima B."/>
            <person name="Sanchez-Garcia M."/>
            <person name="Sanchez-Ramirez S."/>
            <person name="Szollosi G.J."/>
            <person name="Szarkandi J.G."/>
            <person name="Papp V."/>
            <person name="Albert L."/>
            <person name="Andreopoulos W."/>
            <person name="Angelini C."/>
            <person name="Antonin V."/>
            <person name="Barry K.W."/>
            <person name="Bougher N.L."/>
            <person name="Buchanan P."/>
            <person name="Buyck B."/>
            <person name="Bense V."/>
            <person name="Catcheside P."/>
            <person name="Chovatia M."/>
            <person name="Cooper J."/>
            <person name="Damon W."/>
            <person name="Desjardin D."/>
            <person name="Finy P."/>
            <person name="Geml J."/>
            <person name="Haridas S."/>
            <person name="Hughes K."/>
            <person name="Justo A."/>
            <person name="Karasinski D."/>
            <person name="Kautmanova I."/>
            <person name="Kiss B."/>
            <person name="Kocsube S."/>
            <person name="Kotiranta H."/>
            <person name="LaButti K.M."/>
            <person name="Lechner B.E."/>
            <person name="Liimatainen K."/>
            <person name="Lipzen A."/>
            <person name="Lukacs Z."/>
            <person name="Mihaltcheva S."/>
            <person name="Morgado L.N."/>
            <person name="Niskanen T."/>
            <person name="Noordeloos M.E."/>
            <person name="Ohm R.A."/>
            <person name="Ortiz-Santana B."/>
            <person name="Ovrebo C."/>
            <person name="Racz N."/>
            <person name="Riley R."/>
            <person name="Savchenko A."/>
            <person name="Shiryaev A."/>
            <person name="Soop K."/>
            <person name="Spirin V."/>
            <person name="Szebenyi C."/>
            <person name="Tomsovsky M."/>
            <person name="Tulloss R.E."/>
            <person name="Uehling J."/>
            <person name="Grigoriev I.V."/>
            <person name="Vagvolgyi C."/>
            <person name="Papp T."/>
            <person name="Martin F.M."/>
            <person name="Miettinen O."/>
            <person name="Hibbett D.S."/>
            <person name="Nagy L.G."/>
        </authorList>
    </citation>
    <scope>NUCLEOTIDE SEQUENCE [LARGE SCALE GENOMIC DNA]</scope>
    <source>
        <strain evidence="15 16">CBS 962.96</strain>
    </source>
</reference>
<dbReference type="Pfam" id="PF03481">
    <property type="entry name" value="Sua5_C"/>
    <property type="match status" value="1"/>
</dbReference>
<dbReference type="GO" id="GO:0005737">
    <property type="term" value="C:cytoplasm"/>
    <property type="evidence" value="ECO:0007669"/>
    <property type="project" value="UniProtKB-SubCell"/>
</dbReference>
<dbReference type="Pfam" id="PF13233">
    <property type="entry name" value="Complex1_LYR_2"/>
    <property type="match status" value="1"/>
</dbReference>
<evidence type="ECO:0000256" key="5">
    <source>
        <dbReference type="ARBA" id="ARBA00022490"/>
    </source>
</evidence>
<keyword evidence="10" id="KW-0067">ATP-binding</keyword>
<evidence type="ECO:0000256" key="9">
    <source>
        <dbReference type="ARBA" id="ARBA00022741"/>
    </source>
</evidence>
<dbReference type="Gene3D" id="3.40.50.11030">
    <property type="entry name" value="Threonylcarbamoyl-AMP synthase, C-terminal domain"/>
    <property type="match status" value="1"/>
</dbReference>
<dbReference type="FunFam" id="3.90.870.10:FF:000008">
    <property type="entry name" value="Threonylcarbamoyl-AMP synthase"/>
    <property type="match status" value="1"/>
</dbReference>
<dbReference type="InterPro" id="IPR050156">
    <property type="entry name" value="TC-AMP_synthase_SUA5"/>
</dbReference>
<protein>
    <recommendedName>
        <fullName evidence="4">Threonylcarbamoyl-AMP synthase</fullName>
        <ecNumber evidence="3">2.7.7.87</ecNumber>
    </recommendedName>
    <alternativeName>
        <fullName evidence="11">L-threonylcarbamoyladenylate synthase</fullName>
    </alternativeName>
</protein>
<gene>
    <name evidence="15" type="ORF">K435DRAFT_708568</name>
</gene>
<evidence type="ECO:0000256" key="12">
    <source>
        <dbReference type="ARBA" id="ARBA00048366"/>
    </source>
</evidence>
<keyword evidence="8" id="KW-0548">Nucleotidyltransferase</keyword>
<dbReference type="EC" id="2.7.7.87" evidence="3"/>
<evidence type="ECO:0000256" key="7">
    <source>
        <dbReference type="ARBA" id="ARBA00022694"/>
    </source>
</evidence>
<evidence type="ECO:0000313" key="16">
    <source>
        <dbReference type="Proteomes" id="UP000297245"/>
    </source>
</evidence>
<proteinExistence type="inferred from homology"/>
<dbReference type="InterPro" id="IPR038385">
    <property type="entry name" value="Sua5/YwlC_C"/>
</dbReference>
<evidence type="ECO:0000256" key="6">
    <source>
        <dbReference type="ARBA" id="ARBA00022679"/>
    </source>
</evidence>
<keyword evidence="16" id="KW-1185">Reference proteome</keyword>
<dbReference type="EMBL" id="ML179035">
    <property type="protein sequence ID" value="THV08620.1"/>
    <property type="molecule type" value="Genomic_DNA"/>
</dbReference>
<keyword evidence="5" id="KW-0963">Cytoplasm</keyword>
<feature type="domain" description="YrdC-like" evidence="14">
    <location>
        <begin position="106"/>
        <end position="298"/>
    </location>
</feature>
<evidence type="ECO:0000256" key="13">
    <source>
        <dbReference type="ARBA" id="ARBA00056339"/>
    </source>
</evidence>